<protein>
    <submittedName>
        <fullName evidence="2">DUF4082 domain-containing protein</fullName>
    </submittedName>
</protein>
<reference evidence="2 3" key="1">
    <citation type="submission" date="2023-11" db="EMBL/GenBank/DDBJ databases">
        <title>Unpublished Manusciprt.</title>
        <authorList>
            <person name="Saticioglu I.B."/>
            <person name="Ay H."/>
            <person name="Ajmi N."/>
            <person name="Altun S."/>
            <person name="Duman M."/>
        </authorList>
    </citation>
    <scope>NUCLEOTIDE SEQUENCE [LARGE SCALE GENOMIC DNA]</scope>
    <source>
        <strain evidence="2 3">Fl-318</strain>
    </source>
</reference>
<name>A0ABU4RED6_9FLAO</name>
<feature type="signal peptide" evidence="1">
    <location>
        <begin position="1"/>
        <end position="21"/>
    </location>
</feature>
<evidence type="ECO:0000313" key="3">
    <source>
        <dbReference type="Proteomes" id="UP001273350"/>
    </source>
</evidence>
<organism evidence="2 3">
    <name type="scientific">Flavobacterium cupriresistens</name>
    <dbReference type="NCBI Taxonomy" id="2893885"/>
    <lineage>
        <taxon>Bacteria</taxon>
        <taxon>Pseudomonadati</taxon>
        <taxon>Bacteroidota</taxon>
        <taxon>Flavobacteriia</taxon>
        <taxon>Flavobacteriales</taxon>
        <taxon>Flavobacteriaceae</taxon>
        <taxon>Flavobacterium</taxon>
    </lineage>
</organism>
<keyword evidence="1" id="KW-0732">Signal</keyword>
<evidence type="ECO:0000313" key="2">
    <source>
        <dbReference type="EMBL" id="MDX6190955.1"/>
    </source>
</evidence>
<feature type="chain" id="PRO_5046511534" evidence="1">
    <location>
        <begin position="22"/>
        <end position="123"/>
    </location>
</feature>
<dbReference type="PROSITE" id="PS51257">
    <property type="entry name" value="PROKAR_LIPOPROTEIN"/>
    <property type="match status" value="1"/>
</dbReference>
<comment type="caution">
    <text evidence="2">The sequence shown here is derived from an EMBL/GenBank/DDBJ whole genome shotgun (WGS) entry which is preliminary data.</text>
</comment>
<dbReference type="RefSeq" id="WP_230004329.1">
    <property type="nucleotide sequence ID" value="NZ_CP087134.1"/>
</dbReference>
<keyword evidence="3" id="KW-1185">Reference proteome</keyword>
<sequence length="123" mass="13959">MKTIKIFFTVLLAALFSVSCSSDNNKETVTNYEVENPLNSVVAQVGLKRYDYMNNPSEELGLVFTPTVKGNIKAITVKLPGASPGLRVTIWDFDSEYFRMQGRLLRKSLAYWCCFYLKKTSQV</sequence>
<dbReference type="Proteomes" id="UP001273350">
    <property type="component" value="Unassembled WGS sequence"/>
</dbReference>
<gene>
    <name evidence="2" type="ORF">SGQ83_16480</name>
</gene>
<proteinExistence type="predicted"/>
<dbReference type="EMBL" id="JAWXVI010000008">
    <property type="protein sequence ID" value="MDX6190955.1"/>
    <property type="molecule type" value="Genomic_DNA"/>
</dbReference>
<evidence type="ECO:0000256" key="1">
    <source>
        <dbReference type="SAM" id="SignalP"/>
    </source>
</evidence>
<accession>A0ABU4RED6</accession>